<feature type="compositionally biased region" description="Basic and acidic residues" evidence="1">
    <location>
        <begin position="314"/>
        <end position="338"/>
    </location>
</feature>
<evidence type="ECO:0000313" key="3">
    <source>
        <dbReference type="Proteomes" id="UP000799537"/>
    </source>
</evidence>
<organism evidence="2 3">
    <name type="scientific">Zasmidium cellare ATCC 36951</name>
    <dbReference type="NCBI Taxonomy" id="1080233"/>
    <lineage>
        <taxon>Eukaryota</taxon>
        <taxon>Fungi</taxon>
        <taxon>Dikarya</taxon>
        <taxon>Ascomycota</taxon>
        <taxon>Pezizomycotina</taxon>
        <taxon>Dothideomycetes</taxon>
        <taxon>Dothideomycetidae</taxon>
        <taxon>Mycosphaerellales</taxon>
        <taxon>Mycosphaerellaceae</taxon>
        <taxon>Zasmidium</taxon>
    </lineage>
</organism>
<proteinExistence type="predicted"/>
<accession>A0A6A6CAJ6</accession>
<dbReference type="AlphaFoldDB" id="A0A6A6CAJ6"/>
<dbReference type="OrthoDB" id="3650677at2759"/>
<dbReference type="GeneID" id="54566934"/>
<name>A0A6A6CAJ6_ZASCE</name>
<gene>
    <name evidence="2" type="ORF">M409DRAFT_57553</name>
</gene>
<feature type="compositionally biased region" description="Polar residues" evidence="1">
    <location>
        <begin position="345"/>
        <end position="356"/>
    </location>
</feature>
<dbReference type="EMBL" id="ML993609">
    <property type="protein sequence ID" value="KAF2163258.1"/>
    <property type="molecule type" value="Genomic_DNA"/>
</dbReference>
<dbReference type="Proteomes" id="UP000799537">
    <property type="component" value="Unassembled WGS sequence"/>
</dbReference>
<feature type="compositionally biased region" description="Basic residues" evidence="1">
    <location>
        <begin position="180"/>
        <end position="192"/>
    </location>
</feature>
<feature type="compositionally biased region" description="Polar residues" evidence="1">
    <location>
        <begin position="258"/>
        <end position="270"/>
    </location>
</feature>
<feature type="compositionally biased region" description="Low complexity" evidence="1">
    <location>
        <begin position="168"/>
        <end position="177"/>
    </location>
</feature>
<feature type="region of interest" description="Disordered" evidence="1">
    <location>
        <begin position="93"/>
        <end position="216"/>
    </location>
</feature>
<reference evidence="2" key="1">
    <citation type="journal article" date="2020" name="Stud. Mycol.">
        <title>101 Dothideomycetes genomes: a test case for predicting lifestyles and emergence of pathogens.</title>
        <authorList>
            <person name="Haridas S."/>
            <person name="Albert R."/>
            <person name="Binder M."/>
            <person name="Bloem J."/>
            <person name="Labutti K."/>
            <person name="Salamov A."/>
            <person name="Andreopoulos B."/>
            <person name="Baker S."/>
            <person name="Barry K."/>
            <person name="Bills G."/>
            <person name="Bluhm B."/>
            <person name="Cannon C."/>
            <person name="Castanera R."/>
            <person name="Culley D."/>
            <person name="Daum C."/>
            <person name="Ezra D."/>
            <person name="Gonzalez J."/>
            <person name="Henrissat B."/>
            <person name="Kuo A."/>
            <person name="Liang C."/>
            <person name="Lipzen A."/>
            <person name="Lutzoni F."/>
            <person name="Magnuson J."/>
            <person name="Mondo S."/>
            <person name="Nolan M."/>
            <person name="Ohm R."/>
            <person name="Pangilinan J."/>
            <person name="Park H.-J."/>
            <person name="Ramirez L."/>
            <person name="Alfaro M."/>
            <person name="Sun H."/>
            <person name="Tritt A."/>
            <person name="Yoshinaga Y."/>
            <person name="Zwiers L.-H."/>
            <person name="Turgeon B."/>
            <person name="Goodwin S."/>
            <person name="Spatafora J."/>
            <person name="Crous P."/>
            <person name="Grigoriev I."/>
        </authorList>
    </citation>
    <scope>NUCLEOTIDE SEQUENCE</scope>
    <source>
        <strain evidence="2">ATCC 36951</strain>
    </source>
</reference>
<protein>
    <submittedName>
        <fullName evidence="2">Uncharacterized protein</fullName>
    </submittedName>
</protein>
<evidence type="ECO:0000313" key="2">
    <source>
        <dbReference type="EMBL" id="KAF2163258.1"/>
    </source>
</evidence>
<keyword evidence="3" id="KW-1185">Reference proteome</keyword>
<feature type="compositionally biased region" description="Polar residues" evidence="1">
    <location>
        <begin position="201"/>
        <end position="212"/>
    </location>
</feature>
<feature type="region of interest" description="Disordered" evidence="1">
    <location>
        <begin position="257"/>
        <end position="356"/>
    </location>
</feature>
<evidence type="ECO:0000256" key="1">
    <source>
        <dbReference type="SAM" id="MobiDB-lite"/>
    </source>
</evidence>
<feature type="compositionally biased region" description="Polar residues" evidence="1">
    <location>
        <begin position="278"/>
        <end position="289"/>
    </location>
</feature>
<sequence>MCWHLEYTFVAAYYSMNKTLFGQYSYNARGRRVPLQGSTNFSLFSHVSRYSAGKGINNLSSHFSLTPYSLFPHLQDIQHRVLTDLSVMENNNERQHPKRNVPHFQSTFNSSSSEKLAAQSGEQHQRKYSPPAFHRIPREDRQIPQSDAPDMNAGDQHARVRRYRRRSPSLSSQSDSSYNARRHSKSQNRGRGGRSQTGSRAVNQNLPQQQQVAPPKSGLEAIITPLRLGILLGCFDIIGGSLSVWMTKKRFAKGAQQGVATSGGQQQHTATGEKRSRVSSNRPRHSTTTLRREDRRRYHPYDSESTSETDSDYDERLRRTAEHVREQRRLDYERDRGFARMPQQARDSQGWHSRRR</sequence>
<feature type="compositionally biased region" description="Basic and acidic residues" evidence="1">
    <location>
        <begin position="290"/>
        <end position="302"/>
    </location>
</feature>
<feature type="compositionally biased region" description="Polar residues" evidence="1">
    <location>
        <begin position="103"/>
        <end position="114"/>
    </location>
</feature>
<dbReference type="RefSeq" id="XP_033664147.1">
    <property type="nucleotide sequence ID" value="XM_033813662.1"/>
</dbReference>